<reference evidence="1 2" key="1">
    <citation type="submission" date="2019-05" db="EMBL/GenBank/DDBJ databases">
        <title>Another draft genome of Portunus trituberculatus and its Hox gene families provides insights of decapod evolution.</title>
        <authorList>
            <person name="Jeong J.-H."/>
            <person name="Song I."/>
            <person name="Kim S."/>
            <person name="Choi T."/>
            <person name="Kim D."/>
            <person name="Ryu S."/>
            <person name="Kim W."/>
        </authorList>
    </citation>
    <scope>NUCLEOTIDE SEQUENCE [LARGE SCALE GENOMIC DNA]</scope>
    <source>
        <tissue evidence="1">Muscle</tissue>
    </source>
</reference>
<sequence length="92" mass="10112">MATPLQLPGQVSPNISLQQGGSGVVDKVVSMESGRRLCVGLNPTTYGFEAMPFVKNKRRFLVKTAPDHDGPPRQPCVYHDDPAPNFRCQVFL</sequence>
<gene>
    <name evidence="1" type="ORF">E2C01_019685</name>
</gene>
<name>A0A5B7DY36_PORTR</name>
<accession>A0A5B7DY36</accession>
<dbReference type="EMBL" id="VSRR010001613">
    <property type="protein sequence ID" value="MPC26541.1"/>
    <property type="molecule type" value="Genomic_DNA"/>
</dbReference>
<organism evidence="1 2">
    <name type="scientific">Portunus trituberculatus</name>
    <name type="common">Swimming crab</name>
    <name type="synonym">Neptunus trituberculatus</name>
    <dbReference type="NCBI Taxonomy" id="210409"/>
    <lineage>
        <taxon>Eukaryota</taxon>
        <taxon>Metazoa</taxon>
        <taxon>Ecdysozoa</taxon>
        <taxon>Arthropoda</taxon>
        <taxon>Crustacea</taxon>
        <taxon>Multicrustacea</taxon>
        <taxon>Malacostraca</taxon>
        <taxon>Eumalacostraca</taxon>
        <taxon>Eucarida</taxon>
        <taxon>Decapoda</taxon>
        <taxon>Pleocyemata</taxon>
        <taxon>Brachyura</taxon>
        <taxon>Eubrachyura</taxon>
        <taxon>Portunoidea</taxon>
        <taxon>Portunidae</taxon>
        <taxon>Portuninae</taxon>
        <taxon>Portunus</taxon>
    </lineage>
</organism>
<dbReference type="AlphaFoldDB" id="A0A5B7DY36"/>
<proteinExistence type="predicted"/>
<comment type="caution">
    <text evidence="1">The sequence shown here is derived from an EMBL/GenBank/DDBJ whole genome shotgun (WGS) entry which is preliminary data.</text>
</comment>
<evidence type="ECO:0000313" key="1">
    <source>
        <dbReference type="EMBL" id="MPC26541.1"/>
    </source>
</evidence>
<dbReference type="Proteomes" id="UP000324222">
    <property type="component" value="Unassembled WGS sequence"/>
</dbReference>
<protein>
    <submittedName>
        <fullName evidence="1">Uncharacterized protein</fullName>
    </submittedName>
</protein>
<keyword evidence="2" id="KW-1185">Reference proteome</keyword>
<evidence type="ECO:0000313" key="2">
    <source>
        <dbReference type="Proteomes" id="UP000324222"/>
    </source>
</evidence>